<protein>
    <submittedName>
        <fullName evidence="3">Uncharacterized protein</fullName>
    </submittedName>
</protein>
<dbReference type="EMBL" id="CAKOFQ010007615">
    <property type="protein sequence ID" value="CAH2004999.1"/>
    <property type="molecule type" value="Genomic_DNA"/>
</dbReference>
<name>A0A9P0Q181_ACAOB</name>
<keyword evidence="1" id="KW-0812">Transmembrane</keyword>
<evidence type="ECO:0000256" key="1">
    <source>
        <dbReference type="SAM" id="Phobius"/>
    </source>
</evidence>
<keyword evidence="4" id="KW-1185">Reference proteome</keyword>
<evidence type="ECO:0000313" key="4">
    <source>
        <dbReference type="Proteomes" id="UP001152888"/>
    </source>
</evidence>
<dbReference type="AlphaFoldDB" id="A0A9P0Q181"/>
<dbReference type="EMBL" id="CAKOFQ010007566">
    <property type="protein sequence ID" value="CAH2003967.1"/>
    <property type="molecule type" value="Genomic_DNA"/>
</dbReference>
<keyword evidence="1" id="KW-1133">Transmembrane helix</keyword>
<sequence length="75" mass="8404">MLFRGGLKLKERLVMGISVVAVLFTLLLVVDIQMDLGISGRHLVASHGRIRYAVPQEGAAVYDSFKNRLLQKTHR</sequence>
<dbReference type="Proteomes" id="UP001152888">
    <property type="component" value="Unassembled WGS sequence"/>
</dbReference>
<organism evidence="3 4">
    <name type="scientific">Acanthoscelides obtectus</name>
    <name type="common">Bean weevil</name>
    <name type="synonym">Bruchus obtectus</name>
    <dbReference type="NCBI Taxonomy" id="200917"/>
    <lineage>
        <taxon>Eukaryota</taxon>
        <taxon>Metazoa</taxon>
        <taxon>Ecdysozoa</taxon>
        <taxon>Arthropoda</taxon>
        <taxon>Hexapoda</taxon>
        <taxon>Insecta</taxon>
        <taxon>Pterygota</taxon>
        <taxon>Neoptera</taxon>
        <taxon>Endopterygota</taxon>
        <taxon>Coleoptera</taxon>
        <taxon>Polyphaga</taxon>
        <taxon>Cucujiformia</taxon>
        <taxon>Chrysomeloidea</taxon>
        <taxon>Chrysomelidae</taxon>
        <taxon>Bruchinae</taxon>
        <taxon>Bruchini</taxon>
        <taxon>Acanthoscelides</taxon>
    </lineage>
</organism>
<accession>A0A9P0Q181</accession>
<proteinExistence type="predicted"/>
<gene>
    <name evidence="2" type="ORF">ACAOBT_LOCUS27730</name>
    <name evidence="3" type="ORF">ACAOBT_LOCUS28283</name>
</gene>
<feature type="transmembrane region" description="Helical" evidence="1">
    <location>
        <begin position="12"/>
        <end position="30"/>
    </location>
</feature>
<reference evidence="3" key="1">
    <citation type="submission" date="2022-03" db="EMBL/GenBank/DDBJ databases">
        <authorList>
            <person name="Sayadi A."/>
        </authorList>
    </citation>
    <scope>NUCLEOTIDE SEQUENCE</scope>
</reference>
<evidence type="ECO:0000313" key="3">
    <source>
        <dbReference type="EMBL" id="CAH2004999.1"/>
    </source>
</evidence>
<dbReference type="OrthoDB" id="8583677at2759"/>
<comment type="caution">
    <text evidence="3">The sequence shown here is derived from an EMBL/GenBank/DDBJ whole genome shotgun (WGS) entry which is preliminary data.</text>
</comment>
<keyword evidence="1" id="KW-0472">Membrane</keyword>
<evidence type="ECO:0000313" key="2">
    <source>
        <dbReference type="EMBL" id="CAH2003967.1"/>
    </source>
</evidence>